<evidence type="ECO:0000313" key="3">
    <source>
        <dbReference type="EMBL" id="SQB33399.1"/>
    </source>
</evidence>
<dbReference type="InterPro" id="IPR055634">
    <property type="entry name" value="DUF7210"/>
</dbReference>
<sequence>MAKKTDEKTIKTDKKVEETVEEKAIIKVRALVNIKYDKDCFKIGDEFEVRTEDSEEMTKKGYVESLEKTEKGETKEGE</sequence>
<evidence type="ECO:0000256" key="1">
    <source>
        <dbReference type="SAM" id="MobiDB-lite"/>
    </source>
</evidence>
<name>A0A2X2Y600_CLOCO</name>
<dbReference type="AlphaFoldDB" id="A0A2X2Y600"/>
<proteinExistence type="predicted"/>
<reference evidence="3 4" key="1">
    <citation type="submission" date="2018-06" db="EMBL/GenBank/DDBJ databases">
        <authorList>
            <consortium name="Pathogen Informatics"/>
            <person name="Doyle S."/>
        </authorList>
    </citation>
    <scope>NUCLEOTIDE SEQUENCE [LARGE SCALE GENOMIC DNA]</scope>
    <source>
        <strain evidence="3 4">NCTC13028</strain>
    </source>
</reference>
<accession>A0A2X2Y600</accession>
<protein>
    <recommendedName>
        <fullName evidence="2">DUF7210 domain-containing protein</fullName>
    </recommendedName>
</protein>
<dbReference type="Proteomes" id="UP000250223">
    <property type="component" value="Unassembled WGS sequence"/>
</dbReference>
<feature type="region of interest" description="Disordered" evidence="1">
    <location>
        <begin position="52"/>
        <end position="78"/>
    </location>
</feature>
<evidence type="ECO:0000259" key="2">
    <source>
        <dbReference type="Pfam" id="PF23843"/>
    </source>
</evidence>
<dbReference type="EMBL" id="UAWC01000001">
    <property type="protein sequence ID" value="SQB33399.1"/>
    <property type="molecule type" value="Genomic_DNA"/>
</dbReference>
<gene>
    <name evidence="3" type="ORF">NCTC13028_00392</name>
</gene>
<evidence type="ECO:0000313" key="4">
    <source>
        <dbReference type="Proteomes" id="UP000250223"/>
    </source>
</evidence>
<feature type="domain" description="DUF7210" evidence="2">
    <location>
        <begin position="27"/>
        <end position="63"/>
    </location>
</feature>
<organism evidence="3 4">
    <name type="scientific">Clostridium cochlearium</name>
    <dbReference type="NCBI Taxonomy" id="1494"/>
    <lineage>
        <taxon>Bacteria</taxon>
        <taxon>Bacillati</taxon>
        <taxon>Bacillota</taxon>
        <taxon>Clostridia</taxon>
        <taxon>Eubacteriales</taxon>
        <taxon>Clostridiaceae</taxon>
        <taxon>Clostridium</taxon>
    </lineage>
</organism>
<dbReference type="RefSeq" id="WP_096635823.1">
    <property type="nucleotide sequence ID" value="NZ_OAOH01000001.1"/>
</dbReference>
<dbReference type="Pfam" id="PF23843">
    <property type="entry name" value="DUF7210"/>
    <property type="match status" value="1"/>
</dbReference>